<dbReference type="Pfam" id="PF18146">
    <property type="entry name" value="CinA_KH"/>
    <property type="match status" value="1"/>
</dbReference>
<dbReference type="InterPro" id="IPR036425">
    <property type="entry name" value="MoaB/Mog-like_dom_sf"/>
</dbReference>
<evidence type="ECO:0000313" key="2">
    <source>
        <dbReference type="EMBL" id="BBM35871.1"/>
    </source>
</evidence>
<dbReference type="NCBIfam" id="TIGR00177">
    <property type="entry name" value="molyb_syn"/>
    <property type="match status" value="1"/>
</dbReference>
<proteinExistence type="predicted"/>
<dbReference type="AlphaFoldDB" id="A0A510JBQ8"/>
<dbReference type="Proteomes" id="UP000321606">
    <property type="component" value="Chromosome"/>
</dbReference>
<dbReference type="SUPFAM" id="SSF53218">
    <property type="entry name" value="Molybdenum cofactor biosynthesis proteins"/>
    <property type="match status" value="1"/>
</dbReference>
<dbReference type="EMBL" id="AP019822">
    <property type="protein sequence ID" value="BBM35871.1"/>
    <property type="molecule type" value="Genomic_DNA"/>
</dbReference>
<protein>
    <submittedName>
        <fullName evidence="2">Molybdopterin binding domain-containing protein</fullName>
    </submittedName>
</protein>
<dbReference type="SMART" id="SM00852">
    <property type="entry name" value="MoCF_biosynth"/>
    <property type="match status" value="1"/>
</dbReference>
<dbReference type="RefSeq" id="WP_026737326.1">
    <property type="nucleotide sequence ID" value="NZ_AP019822.1"/>
</dbReference>
<dbReference type="CDD" id="cd00885">
    <property type="entry name" value="cinA"/>
    <property type="match status" value="1"/>
</dbReference>
<dbReference type="PANTHER" id="PTHR13939">
    <property type="entry name" value="NICOTINAMIDE-NUCLEOTIDE AMIDOHYDROLASE PNCC"/>
    <property type="match status" value="1"/>
</dbReference>
<dbReference type="Gene3D" id="3.40.980.10">
    <property type="entry name" value="MoaB/Mog-like domain"/>
    <property type="match status" value="1"/>
</dbReference>
<dbReference type="PANTHER" id="PTHR13939:SF0">
    <property type="entry name" value="NMN AMIDOHYDROLASE-LIKE PROTEIN YFAY"/>
    <property type="match status" value="1"/>
</dbReference>
<dbReference type="KEGG" id="lgo:JCM16774_0801"/>
<dbReference type="Gene3D" id="3.30.70.2860">
    <property type="match status" value="1"/>
</dbReference>
<dbReference type="STRING" id="714315.GCA_000516535_00792"/>
<dbReference type="OrthoDB" id="9801454at2"/>
<dbReference type="InterPro" id="IPR041424">
    <property type="entry name" value="CinA_KH"/>
</dbReference>
<dbReference type="Pfam" id="PF00994">
    <property type="entry name" value="MoCF_biosynth"/>
    <property type="match status" value="1"/>
</dbReference>
<dbReference type="InterPro" id="IPR050101">
    <property type="entry name" value="CinA"/>
</dbReference>
<feature type="domain" description="MoaB/Mog" evidence="1">
    <location>
        <begin position="4"/>
        <end position="171"/>
    </location>
</feature>
<organism evidence="2 3">
    <name type="scientific">Pseudoleptotrichia goodfellowii</name>
    <dbReference type="NCBI Taxonomy" id="157692"/>
    <lineage>
        <taxon>Bacteria</taxon>
        <taxon>Fusobacteriati</taxon>
        <taxon>Fusobacteriota</taxon>
        <taxon>Fusobacteriia</taxon>
        <taxon>Fusobacteriales</taxon>
        <taxon>Leptotrichiaceae</taxon>
        <taxon>Pseudoleptotrichia</taxon>
    </lineage>
</organism>
<name>A0A510JBQ8_9FUSO</name>
<gene>
    <name evidence="2" type="ORF">JCM16774_0801</name>
</gene>
<reference evidence="2 3" key="1">
    <citation type="submission" date="2019-07" db="EMBL/GenBank/DDBJ databases">
        <title>Complete Genome Sequence of Leptotrichia goodfellowii Strain JCM 16774.</title>
        <authorList>
            <person name="Watanabe S."/>
            <person name="Cui L."/>
        </authorList>
    </citation>
    <scope>NUCLEOTIDE SEQUENCE [LARGE SCALE GENOMIC DNA]</scope>
    <source>
        <strain evidence="2 3">JCM16774</strain>
    </source>
</reference>
<evidence type="ECO:0000313" key="3">
    <source>
        <dbReference type="Proteomes" id="UP000321606"/>
    </source>
</evidence>
<sequence>MKAEIICVGTELLVGDIVNTNAQYISEKLTSIGVDLYYQTTVGDNFERLKNCIEAAFNRVDLVITTGGLGPTGDDITKEVIAEYFNEKLEVSEKHYKEIAKRYKDRGYEVSTGGEKEASILINSKLLENENGLAPGFFYEKENKKIIVLPGPPKELTWMVDNEVLPLLSKCSDSVLLMKTLEISGVPEGKIDDRLKEYCEMSNPTVAPYAKDKCVHLRIAMKGSRTDTENIKKEIERIAEEIKEIYPQAVEIDKQKL</sequence>
<dbReference type="InterPro" id="IPR001453">
    <property type="entry name" value="MoaB/Mog_dom"/>
</dbReference>
<evidence type="ECO:0000259" key="1">
    <source>
        <dbReference type="SMART" id="SM00852"/>
    </source>
</evidence>
<accession>A0A510JBQ8</accession>